<evidence type="ECO:0000313" key="1">
    <source>
        <dbReference type="EMBL" id="MQM02522.1"/>
    </source>
</evidence>
<protein>
    <recommendedName>
        <fullName evidence="3">Acyltransferase</fullName>
    </recommendedName>
</protein>
<dbReference type="PANTHER" id="PTHR22753:SF14">
    <property type="entry name" value="MONOACYLGLYCEROL_DIACYLGLYCEROL O-ACYLTRANSFERASE"/>
    <property type="match status" value="1"/>
</dbReference>
<dbReference type="GO" id="GO:0016020">
    <property type="term" value="C:membrane"/>
    <property type="evidence" value="ECO:0007669"/>
    <property type="project" value="TreeGrafter"/>
</dbReference>
<dbReference type="AlphaFoldDB" id="A0A843VYM3"/>
<proteinExistence type="predicted"/>
<organism evidence="1 2">
    <name type="scientific">Colocasia esculenta</name>
    <name type="common">Wild taro</name>
    <name type="synonym">Arum esculentum</name>
    <dbReference type="NCBI Taxonomy" id="4460"/>
    <lineage>
        <taxon>Eukaryota</taxon>
        <taxon>Viridiplantae</taxon>
        <taxon>Streptophyta</taxon>
        <taxon>Embryophyta</taxon>
        <taxon>Tracheophyta</taxon>
        <taxon>Spermatophyta</taxon>
        <taxon>Magnoliopsida</taxon>
        <taxon>Liliopsida</taxon>
        <taxon>Araceae</taxon>
        <taxon>Aroideae</taxon>
        <taxon>Colocasieae</taxon>
        <taxon>Colocasia</taxon>
    </lineage>
</organism>
<evidence type="ECO:0008006" key="3">
    <source>
        <dbReference type="Google" id="ProtNLM"/>
    </source>
</evidence>
<keyword evidence="2" id="KW-1185">Reference proteome</keyword>
<dbReference type="PANTHER" id="PTHR22753">
    <property type="entry name" value="TRANSMEMBRANE PROTEIN 68"/>
    <property type="match status" value="1"/>
</dbReference>
<accession>A0A843VYM3</accession>
<sequence>MPIEDGINLLTVIKATSMYRRSRKHNHVSDFLPPTMTEFKETFEKDTTSPVILSTLKDGNIVRGLSGVPDVGPVLLVGYHMLMGLELGPLTEAFLREKKVVVHGMAHPMLFSSKIESSQQEISRHDLMRVFGAVPVSPINMYRLFSKKSFVLLYPGGAQYKLFWPDQAEFVRMAAHFGVTIVPFGVVGEDDIAELVVDYNDLQSIPFVKEWIRQVNEDTVRIRADVNGELSNQDLYIPGILPKIPGRFYYLFGKPIETKGMKDVLEDRTNANALYLQTKSEIERIITYLRRKREEDPYRSIFQRALYQASWSSTQHAPTFQL</sequence>
<comment type="caution">
    <text evidence="1">The sequence shown here is derived from an EMBL/GenBank/DDBJ whole genome shotgun (WGS) entry which is preliminary data.</text>
</comment>
<name>A0A843VYM3_COLES</name>
<evidence type="ECO:0000313" key="2">
    <source>
        <dbReference type="Proteomes" id="UP000652761"/>
    </source>
</evidence>
<dbReference type="Proteomes" id="UP000652761">
    <property type="component" value="Unassembled WGS sequence"/>
</dbReference>
<reference evidence="1" key="1">
    <citation type="submission" date="2017-07" db="EMBL/GenBank/DDBJ databases">
        <title>Taro Niue Genome Assembly and Annotation.</title>
        <authorList>
            <person name="Atibalentja N."/>
            <person name="Keating K."/>
            <person name="Fields C.J."/>
        </authorList>
    </citation>
    <scope>NUCLEOTIDE SEQUENCE</scope>
    <source>
        <strain evidence="1">Niue_2</strain>
        <tissue evidence="1">Leaf</tissue>
    </source>
</reference>
<dbReference type="OrthoDB" id="44277at2759"/>
<dbReference type="EMBL" id="NMUH01002867">
    <property type="protein sequence ID" value="MQM02522.1"/>
    <property type="molecule type" value="Genomic_DNA"/>
</dbReference>
<gene>
    <name evidence="1" type="ORF">Taro_035288</name>
</gene>